<keyword evidence="5" id="KW-1185">Reference proteome</keyword>
<dbReference type="GO" id="GO:0008168">
    <property type="term" value="F:methyltransferase activity"/>
    <property type="evidence" value="ECO:0007669"/>
    <property type="project" value="UniProtKB-KW"/>
</dbReference>
<reference evidence="5" key="1">
    <citation type="journal article" date="2019" name="Int. J. Syst. Evol. Microbiol.">
        <title>The Global Catalogue of Microorganisms (GCM) 10K type strain sequencing project: providing services to taxonomists for standard genome sequencing and annotation.</title>
        <authorList>
            <consortium name="The Broad Institute Genomics Platform"/>
            <consortium name="The Broad Institute Genome Sequencing Center for Infectious Disease"/>
            <person name="Wu L."/>
            <person name="Ma J."/>
        </authorList>
    </citation>
    <scope>NUCLEOTIDE SEQUENCE [LARGE SCALE GENOMIC DNA]</scope>
    <source>
        <strain evidence="5">CCUG 66188</strain>
    </source>
</reference>
<evidence type="ECO:0000313" key="5">
    <source>
        <dbReference type="Proteomes" id="UP001596023"/>
    </source>
</evidence>
<dbReference type="SUPFAM" id="SSF53335">
    <property type="entry name" value="S-adenosyl-L-methionine-dependent methyltransferases"/>
    <property type="match status" value="1"/>
</dbReference>
<dbReference type="PROSITE" id="PS51194">
    <property type="entry name" value="HELICASE_CTER"/>
    <property type="match status" value="1"/>
</dbReference>
<keyword evidence="4" id="KW-0808">Transferase</keyword>
<evidence type="ECO:0000313" key="4">
    <source>
        <dbReference type="EMBL" id="MFC4676313.1"/>
    </source>
</evidence>
<dbReference type="Proteomes" id="UP001596023">
    <property type="component" value="Unassembled WGS sequence"/>
</dbReference>
<dbReference type="EMBL" id="JBHSGN010000131">
    <property type="protein sequence ID" value="MFC4676313.1"/>
    <property type="molecule type" value="Genomic_DNA"/>
</dbReference>
<dbReference type="InterPro" id="IPR003356">
    <property type="entry name" value="DNA_methylase_A-5"/>
</dbReference>
<dbReference type="SMART" id="SM00490">
    <property type="entry name" value="HELICc"/>
    <property type="match status" value="1"/>
</dbReference>
<dbReference type="InterPro" id="IPR029063">
    <property type="entry name" value="SAM-dependent_MTases_sf"/>
</dbReference>
<dbReference type="SUPFAM" id="SSF52540">
    <property type="entry name" value="P-loop containing nucleoside triphosphate hydrolases"/>
    <property type="match status" value="2"/>
</dbReference>
<dbReference type="Pfam" id="PF00271">
    <property type="entry name" value="Helicase_C"/>
    <property type="match status" value="1"/>
</dbReference>
<proteinExistence type="inferred from homology"/>
<evidence type="ECO:0000259" key="3">
    <source>
        <dbReference type="PROSITE" id="PS51194"/>
    </source>
</evidence>
<sequence>MAYSKKKHLQDNILAIQTSFRLKEEGKDANDDVKVILSKYSGFGGLKCILRPCESPEDKNKWPASEQGLFEDTKLLYSIIRQHCGSDAAYKDYCNSLRSSILTAFYTPDQVARAIANGLYDSGIHARSILDPSAGIGSFVKAFNDSGTSPVTCFEKDLLTADILSRLRSEDIIFNKGFETIDERSLDYFDVVSSNIPFGDYRVYDPLFSGSKDEDKKRSCKDIHSYFFIKAVDAAREGGLIAFITSQGVMNSPKNDYLRKWLMDRCNLVTAIRLPDNLFIDSANTEAPSDLIILQKNSGKTEQTIREYSFTGIRKLGEVNINNYYMDFSRVVHTSVSLGKNQYGYPAINFLYEGDMDELSADLYNKIREDCAIHLDLELYNTYLKAEILPDKEEEIIEDNEVKEELIPTKEFSLYDLFGIPEEERTQIGQKQKTKAGAQSLQKTSVSLSLTDITENAIEIRTQSLEPRLYEGILMDFYKDGVLVENEGQVGILSIKTKWNQKKQCEDKEYLFSPLKINKDLTGRLVSYINLREAYFHLHQTETIERRELPELRETLNNRYIEFTTKYGELNNKDNYKLLQQDIFGDEILTLEYYENGKKQLAGIFYHPVAFMTDKTILVEKADEALASSINKFGIVNLDYMSAISGKENNILIDELEGIIYYNPLSGEYEIASCFISGDVIVKSEEIEAYINENPEADDLEQSQKSLETLRKAIPEPIPFSDLDFNFGERWLPVSYYNEYVSKIFNTKITIEYIADIDNFHIAADNEYTVEIREKYAVKPDDSNDVSGLTILSHALVNTFPKITKPSGRYNASGQEIRIPDLDAIQQTNTKIDEIRSGFTDYLNDLPIETKGELANLYNRKFNARVKPKYDGKFQTFPGLQLQALGIDKPYDSQFDTVWMLKSNDGGIVDHEVGAGKTLTICITAHEMKRLKMAHKPMIIGLKTNIFTIAETYMKAYPNDKVLYPSEKDFEPKNRKSLFHKIKNNDWDVIILTHEQFFKIPQSLEIQRDILQKELDSVEENLRVYERLNNISASAGMLKGLEKRQENLKSTLRELFEKMEDRRDENVVDFRTMGIDHMLIDESHEFKNLRFDTRYRYVSGLGDPKGSQRALNLLYALRTMQYRNGRDLCATFLSGTTISNSLVELYLLFKYLRPMAMEAQGIRTFDAWAAVYAKKISDFEFTVTNEIKSKERFRYFKNVPELANFYNEITDYRTAKGINIDRPENNIVLYTTHPTPEQAEFQLKLIEFAKSGDGELIGRPGVQYDKKDSGRMLIVTDLARKASIDMRLINPKKYHDHPDNKLSQAAKKIADYYYQYDNHRGTQFVFCDIGTFKPDKPNEWNIYSELKRKLVEDYKIRSNEIRFIQEAKNIRQRAALISDFKHGIIRILFGHTKSLGTGVDAPDFTIGTHNLDIPWTPKDLEQRGGRGARKGNRVAKLYAGNKVDNIIYASENSLDTYKFNLLQNKQTFITQLKTNSLGKRTIDEGAMDEDGNMNYSEYVAILSGNTDLLDKIKLERKIGVLESEHKNYNKQLESTGWSLKYNMFELAKKQERLAGIEKDWQEVQTHLPKDEDGNRPNPVKLDNFEYNDSLELIGQRLVLIAGNKDTKSEFVRIGSLLNFIILVKTDMMDNGKYKYNRFYIEGACKYTYNNGDLAHDPMLAVTNFIKALDKIYSLIPKFQTEISQLKKDTAVMQEIVNTPWKKMEELNRLKTELAALERKIQNELREIENQNEATSTVTEEVEVLM</sequence>
<dbReference type="InterPro" id="IPR001650">
    <property type="entry name" value="Helicase_C-like"/>
</dbReference>
<dbReference type="PANTHER" id="PTHR41313:SF1">
    <property type="entry name" value="DNA METHYLASE ADENINE-SPECIFIC DOMAIN-CONTAINING PROTEIN"/>
    <property type="match status" value="1"/>
</dbReference>
<dbReference type="Gene3D" id="3.40.50.150">
    <property type="entry name" value="Vaccinia Virus protein VP39"/>
    <property type="match status" value="1"/>
</dbReference>
<protein>
    <submittedName>
        <fullName evidence="4">N-6 DNA methylase</fullName>
    </submittedName>
</protein>
<dbReference type="InterPro" id="IPR052933">
    <property type="entry name" value="DNA_Protect_Modify"/>
</dbReference>
<feature type="coiled-coil region" evidence="2">
    <location>
        <begin position="1008"/>
        <end position="1065"/>
    </location>
</feature>
<dbReference type="PANTHER" id="PTHR41313">
    <property type="entry name" value="ADENINE-SPECIFIC METHYLTRANSFERASE"/>
    <property type="match status" value="1"/>
</dbReference>
<comment type="caution">
    <text evidence="4">The sequence shown here is derived from an EMBL/GenBank/DDBJ whole genome shotgun (WGS) entry which is preliminary data.</text>
</comment>
<comment type="similarity">
    <text evidence="1">Belongs to the N(4)/N(6)-methyltransferase family.</text>
</comment>
<feature type="domain" description="Helicase C-terminal" evidence="3">
    <location>
        <begin position="1308"/>
        <end position="1483"/>
    </location>
</feature>
<dbReference type="PRINTS" id="PR00507">
    <property type="entry name" value="N12N6MTFRASE"/>
</dbReference>
<feature type="coiled-coil region" evidence="2">
    <location>
        <begin position="1703"/>
        <end position="1737"/>
    </location>
</feature>
<dbReference type="InterPro" id="IPR027417">
    <property type="entry name" value="P-loop_NTPase"/>
</dbReference>
<organism evidence="4 5">
    <name type="scientific">Dysgonomonas termitidis</name>
    <dbReference type="NCBI Taxonomy" id="1516126"/>
    <lineage>
        <taxon>Bacteria</taxon>
        <taxon>Pseudomonadati</taxon>
        <taxon>Bacteroidota</taxon>
        <taxon>Bacteroidia</taxon>
        <taxon>Bacteroidales</taxon>
        <taxon>Dysgonomonadaceae</taxon>
        <taxon>Dysgonomonas</taxon>
    </lineage>
</organism>
<dbReference type="RefSeq" id="WP_380000419.1">
    <property type="nucleotide sequence ID" value="NZ_JBHSGN010000131.1"/>
</dbReference>
<keyword evidence="2" id="KW-0175">Coiled coil</keyword>
<name>A0ABV9L3G4_9BACT</name>
<dbReference type="Gene3D" id="3.40.50.300">
    <property type="entry name" value="P-loop containing nucleotide triphosphate hydrolases"/>
    <property type="match status" value="2"/>
</dbReference>
<keyword evidence="4" id="KW-0489">Methyltransferase</keyword>
<evidence type="ECO:0000256" key="2">
    <source>
        <dbReference type="SAM" id="Coils"/>
    </source>
</evidence>
<evidence type="ECO:0000256" key="1">
    <source>
        <dbReference type="ARBA" id="ARBA00006594"/>
    </source>
</evidence>
<dbReference type="GO" id="GO:0032259">
    <property type="term" value="P:methylation"/>
    <property type="evidence" value="ECO:0007669"/>
    <property type="project" value="UniProtKB-KW"/>
</dbReference>
<dbReference type="Pfam" id="PF02384">
    <property type="entry name" value="N6_Mtase"/>
    <property type="match status" value="1"/>
</dbReference>
<accession>A0ABV9L3G4</accession>
<gene>
    <name evidence="4" type="ORF">ACFO6W_21760</name>
</gene>